<dbReference type="GeneID" id="25039368"/>
<evidence type="ECO:0000313" key="2">
    <source>
        <dbReference type="Proteomes" id="UP000015464"/>
    </source>
</evidence>
<dbReference type="RefSeq" id="XP_013022087.1">
    <property type="nucleotide sequence ID" value="XM_013166633.1"/>
</dbReference>
<evidence type="ECO:0000313" key="1">
    <source>
        <dbReference type="EMBL" id="EPY53894.1"/>
    </source>
</evidence>
<dbReference type="EMBL" id="KE546988">
    <property type="protein sequence ID" value="EPY53894.1"/>
    <property type="molecule type" value="Genomic_DNA"/>
</dbReference>
<organism evidence="1 2">
    <name type="scientific">Schizosaccharomyces cryophilus (strain OY26 / ATCC MYA-4695 / CBS 11777 / NBRC 106824 / NRRL Y48691)</name>
    <name type="common">Fission yeast</name>
    <dbReference type="NCBI Taxonomy" id="653667"/>
    <lineage>
        <taxon>Eukaryota</taxon>
        <taxon>Fungi</taxon>
        <taxon>Dikarya</taxon>
        <taxon>Ascomycota</taxon>
        <taxon>Taphrinomycotina</taxon>
        <taxon>Schizosaccharomycetes</taxon>
        <taxon>Schizosaccharomycetales</taxon>
        <taxon>Schizosaccharomycetaceae</taxon>
        <taxon>Schizosaccharomyces</taxon>
    </lineage>
</organism>
<gene>
    <name evidence="1" type="ORF">SPOG_05398</name>
</gene>
<proteinExistence type="predicted"/>
<dbReference type="Proteomes" id="UP000015464">
    <property type="component" value="Unassembled WGS sequence"/>
</dbReference>
<name>S9W5S2_SCHCR</name>
<accession>S9W5S2</accession>
<reference evidence="1 2" key="1">
    <citation type="journal article" date="2011" name="Science">
        <title>Comparative functional genomics of the fission yeasts.</title>
        <authorList>
            <person name="Rhind N."/>
            <person name="Chen Z."/>
            <person name="Yassour M."/>
            <person name="Thompson D.A."/>
            <person name="Haas B.J."/>
            <person name="Habib N."/>
            <person name="Wapinski I."/>
            <person name="Roy S."/>
            <person name="Lin M.F."/>
            <person name="Heiman D.I."/>
            <person name="Young S.K."/>
            <person name="Furuya K."/>
            <person name="Guo Y."/>
            <person name="Pidoux A."/>
            <person name="Chen H.M."/>
            <person name="Robbertse B."/>
            <person name="Goldberg J.M."/>
            <person name="Aoki K."/>
            <person name="Bayne E.H."/>
            <person name="Berlin A.M."/>
            <person name="Desjardins C.A."/>
            <person name="Dobbs E."/>
            <person name="Dukaj L."/>
            <person name="Fan L."/>
            <person name="FitzGerald M.G."/>
            <person name="French C."/>
            <person name="Gujja S."/>
            <person name="Hansen K."/>
            <person name="Keifenheim D."/>
            <person name="Levin J.Z."/>
            <person name="Mosher R.A."/>
            <person name="Mueller C.A."/>
            <person name="Pfiffner J."/>
            <person name="Priest M."/>
            <person name="Russ C."/>
            <person name="Smialowska A."/>
            <person name="Swoboda P."/>
            <person name="Sykes S.M."/>
            <person name="Vaughn M."/>
            <person name="Vengrova S."/>
            <person name="Yoder R."/>
            <person name="Zeng Q."/>
            <person name="Allshire R."/>
            <person name="Baulcombe D."/>
            <person name="Birren B.W."/>
            <person name="Brown W."/>
            <person name="Ekwall K."/>
            <person name="Kellis M."/>
            <person name="Leatherwood J."/>
            <person name="Levin H."/>
            <person name="Margalit H."/>
            <person name="Martienssen R."/>
            <person name="Nieduszynski C.A."/>
            <person name="Spatafora J.W."/>
            <person name="Friedman N."/>
            <person name="Dalgaard J.Z."/>
            <person name="Baumann P."/>
            <person name="Niki H."/>
            <person name="Regev A."/>
            <person name="Nusbaum C."/>
        </authorList>
    </citation>
    <scope>NUCLEOTIDE SEQUENCE [LARGE SCALE GENOMIC DNA]</scope>
    <source>
        <strain evidence="2">OY26 / ATCC MYA-4695 / CBS 11777 / NBRC 106824 / NRRL Y48691</strain>
    </source>
</reference>
<keyword evidence="2" id="KW-1185">Reference proteome</keyword>
<dbReference type="HOGENOM" id="CLU_2689211_0_0_1"/>
<dbReference type="AlphaFoldDB" id="S9W5S2"/>
<sequence>MYTKNGLCVVFRLANSISLARSIQPFNMEEGWTVSPHCSKLFCLLVRTRLLSLIVSVVKFRVPRVKGNFLFLIW</sequence>
<protein>
    <submittedName>
        <fullName evidence="1">Uncharacterized protein</fullName>
    </submittedName>
</protein>